<dbReference type="InterPro" id="IPR029063">
    <property type="entry name" value="SAM-dependent_MTases_sf"/>
</dbReference>
<dbReference type="PANTHER" id="PTHR43861">
    <property type="entry name" value="TRANS-ACONITATE 2-METHYLTRANSFERASE-RELATED"/>
    <property type="match status" value="1"/>
</dbReference>
<keyword evidence="4" id="KW-1185">Reference proteome</keyword>
<name>A0A1I7MMY3_9MICC</name>
<dbReference type="AlphaFoldDB" id="A0A1I7MMY3"/>
<gene>
    <name evidence="3" type="ORF">SAMN04487966_106138</name>
</gene>
<dbReference type="Proteomes" id="UP000198881">
    <property type="component" value="Unassembled WGS sequence"/>
</dbReference>
<evidence type="ECO:0000259" key="2">
    <source>
        <dbReference type="Pfam" id="PF13649"/>
    </source>
</evidence>
<evidence type="ECO:0000256" key="1">
    <source>
        <dbReference type="ARBA" id="ARBA00022679"/>
    </source>
</evidence>
<evidence type="ECO:0000313" key="3">
    <source>
        <dbReference type="EMBL" id="SFV23272.1"/>
    </source>
</evidence>
<proteinExistence type="predicted"/>
<organism evidence="3 4">
    <name type="scientific">Micrococcus terreus</name>
    <dbReference type="NCBI Taxonomy" id="574650"/>
    <lineage>
        <taxon>Bacteria</taxon>
        <taxon>Bacillati</taxon>
        <taxon>Actinomycetota</taxon>
        <taxon>Actinomycetes</taxon>
        <taxon>Micrococcales</taxon>
        <taxon>Micrococcaceae</taxon>
        <taxon>Micrococcus</taxon>
    </lineage>
</organism>
<dbReference type="Pfam" id="PF13649">
    <property type="entry name" value="Methyltransf_25"/>
    <property type="match status" value="1"/>
</dbReference>
<feature type="domain" description="Methyltransferase" evidence="2">
    <location>
        <begin position="40"/>
        <end position="138"/>
    </location>
</feature>
<dbReference type="STRING" id="574650.SAMN04487966_106138"/>
<dbReference type="GO" id="GO:0008168">
    <property type="term" value="F:methyltransferase activity"/>
    <property type="evidence" value="ECO:0007669"/>
    <property type="project" value="UniProtKB-KW"/>
</dbReference>
<reference evidence="3 4" key="1">
    <citation type="submission" date="2016-10" db="EMBL/GenBank/DDBJ databases">
        <authorList>
            <person name="de Groot N.N."/>
        </authorList>
    </citation>
    <scope>NUCLEOTIDE SEQUENCE [LARGE SCALE GENOMIC DNA]</scope>
    <source>
        <strain evidence="3 4">CGMCC 1.7054</strain>
    </source>
</reference>
<keyword evidence="1 3" id="KW-0808">Transferase</keyword>
<dbReference type="EMBL" id="FPCG01000006">
    <property type="protein sequence ID" value="SFV23272.1"/>
    <property type="molecule type" value="Genomic_DNA"/>
</dbReference>
<sequence>MAVNEFDHPFIAATYDQVEGSREDLDQYVGIARALGARSVLDIGAGTGTFAVRMAAQGLSVTAVEPAGEMLEVAQDKPHAEKVHWVHGTAADLSEHAAQTHLPADLAVMTANVAQVFLTDEDWLGTLRAVHENLTPGGHLVFETRIPERRAWEDWARQAESTWEAPGVGTVREVFEVTEVDLPRVTFRSDSHLPDGTVVPSTSTLIFRPLEQIQQTLAEAGFEFLEARDAPDRPGREWVVIARRLASPGTEG</sequence>
<dbReference type="OrthoDB" id="9805171at2"/>
<dbReference type="RefSeq" id="WP_091697400.1">
    <property type="nucleotide sequence ID" value="NZ_FPCG01000006.1"/>
</dbReference>
<dbReference type="Gene3D" id="3.40.50.150">
    <property type="entry name" value="Vaccinia Virus protein VP39"/>
    <property type="match status" value="1"/>
</dbReference>
<evidence type="ECO:0000313" key="4">
    <source>
        <dbReference type="Proteomes" id="UP000198881"/>
    </source>
</evidence>
<keyword evidence="3" id="KW-0489">Methyltransferase</keyword>
<dbReference type="InterPro" id="IPR041698">
    <property type="entry name" value="Methyltransf_25"/>
</dbReference>
<dbReference type="GO" id="GO:0032259">
    <property type="term" value="P:methylation"/>
    <property type="evidence" value="ECO:0007669"/>
    <property type="project" value="UniProtKB-KW"/>
</dbReference>
<dbReference type="SUPFAM" id="SSF53335">
    <property type="entry name" value="S-adenosyl-L-methionine-dependent methyltransferases"/>
    <property type="match status" value="1"/>
</dbReference>
<protein>
    <submittedName>
        <fullName evidence="3">Methyltransferase domain-containing protein</fullName>
    </submittedName>
</protein>
<accession>A0A1I7MMY3</accession>
<dbReference type="CDD" id="cd02440">
    <property type="entry name" value="AdoMet_MTases"/>
    <property type="match status" value="1"/>
</dbReference>